<comment type="caution">
    <text evidence="1">The sequence shown here is derived from an EMBL/GenBank/DDBJ whole genome shotgun (WGS) entry which is preliminary data.</text>
</comment>
<dbReference type="Proteomes" id="UP000566819">
    <property type="component" value="Unassembled WGS sequence"/>
</dbReference>
<dbReference type="EMBL" id="JAAMPI010000844">
    <property type="protein sequence ID" value="KAF4628210.1"/>
    <property type="molecule type" value="Genomic_DNA"/>
</dbReference>
<protein>
    <submittedName>
        <fullName evidence="1">Uncharacterized protein</fullName>
    </submittedName>
</protein>
<reference evidence="1 2" key="1">
    <citation type="submission" date="2020-03" db="EMBL/GenBank/DDBJ databases">
        <title>Draft Genome Sequence of Cudoniella acicularis.</title>
        <authorList>
            <person name="Buettner E."/>
            <person name="Kellner H."/>
        </authorList>
    </citation>
    <scope>NUCLEOTIDE SEQUENCE [LARGE SCALE GENOMIC DNA]</scope>
    <source>
        <strain evidence="1 2">DSM 108380</strain>
    </source>
</reference>
<sequence length="257" mass="29622">MYTTPNSVEILGENDKKYIRMDFSLDDQKSRCNPTPQQRAIYNFHEARHSNEADDIYASAWFKRTKDFMKHAHQNAHVVLDSWQEVEILEFGVFFLAHPVAGYSLWHFLCACNELDAIVCGRPPIDDWIKLKPFSYTETEEDQNAWEEALRDLKGRIESGDLEGENLLQKLYAIFCGLEKLDVTFQTVEDTFISNLGSKMFAEEMMNTIRTAKEWRCQKIANLSLADDTLSVEEDLSMCSISAYVHDTDGTQPVPRN</sequence>
<evidence type="ECO:0000313" key="1">
    <source>
        <dbReference type="EMBL" id="KAF4628210.1"/>
    </source>
</evidence>
<dbReference type="AlphaFoldDB" id="A0A8H4RG04"/>
<dbReference type="OrthoDB" id="4733511at2759"/>
<keyword evidence="2" id="KW-1185">Reference proteome</keyword>
<organism evidence="1 2">
    <name type="scientific">Cudoniella acicularis</name>
    <dbReference type="NCBI Taxonomy" id="354080"/>
    <lineage>
        <taxon>Eukaryota</taxon>
        <taxon>Fungi</taxon>
        <taxon>Dikarya</taxon>
        <taxon>Ascomycota</taxon>
        <taxon>Pezizomycotina</taxon>
        <taxon>Leotiomycetes</taxon>
        <taxon>Helotiales</taxon>
        <taxon>Tricladiaceae</taxon>
        <taxon>Cudoniella</taxon>
    </lineage>
</organism>
<proteinExistence type="predicted"/>
<name>A0A8H4RG04_9HELO</name>
<gene>
    <name evidence="1" type="ORF">G7Y89_g9941</name>
</gene>
<evidence type="ECO:0000313" key="2">
    <source>
        <dbReference type="Proteomes" id="UP000566819"/>
    </source>
</evidence>
<accession>A0A8H4RG04</accession>